<dbReference type="InterPro" id="IPR016032">
    <property type="entry name" value="Sig_transdc_resp-reg_C-effctor"/>
</dbReference>
<dbReference type="InterPro" id="IPR011006">
    <property type="entry name" value="CheY-like_superfamily"/>
</dbReference>
<dbReference type="SMART" id="SM00421">
    <property type="entry name" value="HTH_LUXR"/>
    <property type="match status" value="1"/>
</dbReference>
<dbReference type="PROSITE" id="PS50043">
    <property type="entry name" value="HTH_LUXR_2"/>
    <property type="match status" value="1"/>
</dbReference>
<dbReference type="GO" id="GO:0003677">
    <property type="term" value="F:DNA binding"/>
    <property type="evidence" value="ECO:0007669"/>
    <property type="project" value="UniProtKB-KW"/>
</dbReference>
<accession>A0A1N7IV67</accession>
<evidence type="ECO:0000313" key="7">
    <source>
        <dbReference type="Proteomes" id="UP000185678"/>
    </source>
</evidence>
<dbReference type="SUPFAM" id="SSF52172">
    <property type="entry name" value="CheY-like"/>
    <property type="match status" value="1"/>
</dbReference>
<keyword evidence="2" id="KW-0238">DNA-binding</keyword>
<dbReference type="PROSITE" id="PS00622">
    <property type="entry name" value="HTH_LUXR_1"/>
    <property type="match status" value="1"/>
</dbReference>
<evidence type="ECO:0000256" key="3">
    <source>
        <dbReference type="PROSITE-ProRule" id="PRU00169"/>
    </source>
</evidence>
<organism evidence="6 7">
    <name type="scientific">Insolitispirillum peregrinum</name>
    <dbReference type="NCBI Taxonomy" id="80876"/>
    <lineage>
        <taxon>Bacteria</taxon>
        <taxon>Pseudomonadati</taxon>
        <taxon>Pseudomonadota</taxon>
        <taxon>Alphaproteobacteria</taxon>
        <taxon>Rhodospirillales</taxon>
        <taxon>Novispirillaceae</taxon>
        <taxon>Insolitispirillum</taxon>
    </lineage>
</organism>
<dbReference type="InterPro" id="IPR036388">
    <property type="entry name" value="WH-like_DNA-bd_sf"/>
</dbReference>
<dbReference type="Pfam" id="PF00072">
    <property type="entry name" value="Response_reg"/>
    <property type="match status" value="1"/>
</dbReference>
<feature type="domain" description="Response regulatory" evidence="5">
    <location>
        <begin position="2"/>
        <end position="118"/>
    </location>
</feature>
<reference evidence="6 7" key="1">
    <citation type="submission" date="2017-01" db="EMBL/GenBank/DDBJ databases">
        <authorList>
            <person name="Mah S.A."/>
            <person name="Swanson W.J."/>
            <person name="Moy G.W."/>
            <person name="Vacquier V.D."/>
        </authorList>
    </citation>
    <scope>NUCLEOTIDE SEQUENCE [LARGE SCALE GENOMIC DNA]</scope>
    <source>
        <strain evidence="6 7">DSM 11589</strain>
    </source>
</reference>
<evidence type="ECO:0000259" key="5">
    <source>
        <dbReference type="PROSITE" id="PS50110"/>
    </source>
</evidence>
<dbReference type="InterPro" id="IPR058245">
    <property type="entry name" value="NreC/VraR/RcsB-like_REC"/>
</dbReference>
<evidence type="ECO:0000256" key="1">
    <source>
        <dbReference type="ARBA" id="ARBA00022553"/>
    </source>
</evidence>
<dbReference type="Proteomes" id="UP000185678">
    <property type="component" value="Unassembled WGS sequence"/>
</dbReference>
<dbReference type="SMART" id="SM00448">
    <property type="entry name" value="REC"/>
    <property type="match status" value="1"/>
</dbReference>
<keyword evidence="7" id="KW-1185">Reference proteome</keyword>
<dbReference type="InterPro" id="IPR000792">
    <property type="entry name" value="Tscrpt_reg_LuxR_C"/>
</dbReference>
<dbReference type="STRING" id="80876.SAMN05421779_101649"/>
<evidence type="ECO:0000313" key="6">
    <source>
        <dbReference type="EMBL" id="SIS40978.1"/>
    </source>
</evidence>
<dbReference type="InterPro" id="IPR001789">
    <property type="entry name" value="Sig_transdc_resp-reg_receiver"/>
</dbReference>
<name>A0A1N7IV67_9PROT</name>
<dbReference type="InterPro" id="IPR051015">
    <property type="entry name" value="EvgA-like"/>
</dbReference>
<dbReference type="CDD" id="cd06170">
    <property type="entry name" value="LuxR_C_like"/>
    <property type="match status" value="1"/>
</dbReference>
<dbReference type="PANTHER" id="PTHR45566:SF1">
    <property type="entry name" value="HTH-TYPE TRANSCRIPTIONAL REGULATOR YHJB-RELATED"/>
    <property type="match status" value="1"/>
</dbReference>
<dbReference type="AlphaFoldDB" id="A0A1N7IV67"/>
<dbReference type="PROSITE" id="PS50110">
    <property type="entry name" value="RESPONSE_REGULATORY"/>
    <property type="match status" value="1"/>
</dbReference>
<gene>
    <name evidence="6" type="ORF">SAMN05421779_101649</name>
</gene>
<dbReference type="PANTHER" id="PTHR45566">
    <property type="entry name" value="HTH-TYPE TRANSCRIPTIONAL REGULATOR YHJB-RELATED"/>
    <property type="match status" value="1"/>
</dbReference>
<dbReference type="Gene3D" id="3.40.50.2300">
    <property type="match status" value="1"/>
</dbReference>
<feature type="domain" description="HTH luxR-type" evidence="4">
    <location>
        <begin position="153"/>
        <end position="218"/>
    </location>
</feature>
<dbReference type="RefSeq" id="WP_076398718.1">
    <property type="nucleotide sequence ID" value="NZ_FTOA01000001.1"/>
</dbReference>
<proteinExistence type="predicted"/>
<dbReference type="Gene3D" id="1.10.10.10">
    <property type="entry name" value="Winged helix-like DNA-binding domain superfamily/Winged helix DNA-binding domain"/>
    <property type="match status" value="1"/>
</dbReference>
<dbReference type="Pfam" id="PF00196">
    <property type="entry name" value="GerE"/>
    <property type="match status" value="1"/>
</dbReference>
<feature type="modified residue" description="4-aspartylphosphate" evidence="3">
    <location>
        <position position="54"/>
    </location>
</feature>
<protein>
    <submittedName>
        <fullName evidence="6">Two component transcriptional regulator, LuxR family</fullName>
    </submittedName>
</protein>
<dbReference type="GO" id="GO:0000160">
    <property type="term" value="P:phosphorelay signal transduction system"/>
    <property type="evidence" value="ECO:0007669"/>
    <property type="project" value="InterPro"/>
</dbReference>
<keyword evidence="1 3" id="KW-0597">Phosphoprotein</keyword>
<dbReference type="OrthoDB" id="9805444at2"/>
<dbReference type="PRINTS" id="PR00038">
    <property type="entry name" value="HTHLUXR"/>
</dbReference>
<dbReference type="EMBL" id="FTOA01000001">
    <property type="protein sequence ID" value="SIS40978.1"/>
    <property type="molecule type" value="Genomic_DNA"/>
</dbReference>
<dbReference type="CDD" id="cd17535">
    <property type="entry name" value="REC_NarL-like"/>
    <property type="match status" value="1"/>
</dbReference>
<dbReference type="GO" id="GO:0006355">
    <property type="term" value="P:regulation of DNA-templated transcription"/>
    <property type="evidence" value="ECO:0007669"/>
    <property type="project" value="InterPro"/>
</dbReference>
<sequence>MLILLADDHELVRAGIRPFLHELAPVVELIEAESYQQAFSVLEKDRKPDLAVIDLRMPGYEDGALQRFCSTLKDVPVVILSGSTSHGDILNAYALGAAGYIPKTYSGPTMVHALRFIISGERFFPAIALDAFLEPVQPVAAATPPAMIRTAQQEPLLSKLSQRETEILGLMIAGGTNKEIARQLEVQEITVKVHLRNIYRKLGAANRAQAVRIALEDGWRAPVPVS</sequence>
<evidence type="ECO:0000259" key="4">
    <source>
        <dbReference type="PROSITE" id="PS50043"/>
    </source>
</evidence>
<dbReference type="SUPFAM" id="SSF46894">
    <property type="entry name" value="C-terminal effector domain of the bipartite response regulators"/>
    <property type="match status" value="1"/>
</dbReference>
<evidence type="ECO:0000256" key="2">
    <source>
        <dbReference type="ARBA" id="ARBA00023125"/>
    </source>
</evidence>